<dbReference type="AlphaFoldDB" id="L8WGK0"/>
<organism evidence="2 3">
    <name type="scientific">Thanatephorus cucumeris (strain AG1-IA)</name>
    <name type="common">Rice sheath blight fungus</name>
    <name type="synonym">Rhizoctonia solani</name>
    <dbReference type="NCBI Taxonomy" id="983506"/>
    <lineage>
        <taxon>Eukaryota</taxon>
        <taxon>Fungi</taxon>
        <taxon>Dikarya</taxon>
        <taxon>Basidiomycota</taxon>
        <taxon>Agaricomycotina</taxon>
        <taxon>Agaricomycetes</taxon>
        <taxon>Cantharellales</taxon>
        <taxon>Ceratobasidiaceae</taxon>
        <taxon>Rhizoctonia</taxon>
        <taxon>Rhizoctonia solani AG-1</taxon>
    </lineage>
</organism>
<feature type="transmembrane region" description="Helical" evidence="1">
    <location>
        <begin position="38"/>
        <end position="57"/>
    </location>
</feature>
<evidence type="ECO:0000313" key="3">
    <source>
        <dbReference type="Proteomes" id="UP000011668"/>
    </source>
</evidence>
<evidence type="ECO:0000313" key="2">
    <source>
        <dbReference type="EMBL" id="ELU35908.1"/>
    </source>
</evidence>
<keyword evidence="3" id="KW-1185">Reference proteome</keyword>
<reference evidence="2 3" key="1">
    <citation type="journal article" date="2013" name="Nat. Commun.">
        <title>The evolution and pathogenic mechanisms of the rice sheath blight pathogen.</title>
        <authorList>
            <person name="Zheng A."/>
            <person name="Lin R."/>
            <person name="Xu L."/>
            <person name="Qin P."/>
            <person name="Tang C."/>
            <person name="Ai P."/>
            <person name="Zhang D."/>
            <person name="Liu Y."/>
            <person name="Sun Z."/>
            <person name="Feng H."/>
            <person name="Wang Y."/>
            <person name="Chen Y."/>
            <person name="Liang X."/>
            <person name="Fu R."/>
            <person name="Li Q."/>
            <person name="Zhang J."/>
            <person name="Yu X."/>
            <person name="Xie Z."/>
            <person name="Ding L."/>
            <person name="Guan P."/>
            <person name="Tang J."/>
            <person name="Liang Y."/>
            <person name="Wang S."/>
            <person name="Deng Q."/>
            <person name="Li S."/>
            <person name="Zhu J."/>
            <person name="Wang L."/>
            <person name="Liu H."/>
            <person name="Li P."/>
        </authorList>
    </citation>
    <scope>NUCLEOTIDE SEQUENCE [LARGE SCALE GENOMIC DNA]</scope>
    <source>
        <strain evidence="3">AG-1 IA</strain>
    </source>
</reference>
<keyword evidence="1" id="KW-0812">Transmembrane</keyword>
<dbReference type="Proteomes" id="UP000011668">
    <property type="component" value="Unassembled WGS sequence"/>
</dbReference>
<comment type="caution">
    <text evidence="2">The sequence shown here is derived from an EMBL/GenBank/DDBJ whole genome shotgun (WGS) entry which is preliminary data.</text>
</comment>
<proteinExistence type="predicted"/>
<feature type="transmembrane region" description="Helical" evidence="1">
    <location>
        <begin position="12"/>
        <end position="32"/>
    </location>
</feature>
<keyword evidence="1" id="KW-1133">Transmembrane helix</keyword>
<protein>
    <submittedName>
        <fullName evidence="2">Uncharacterized protein</fullName>
    </submittedName>
</protein>
<accession>L8WGK0</accession>
<name>L8WGK0_THACA</name>
<keyword evidence="1" id="KW-0472">Membrane</keyword>
<evidence type="ECO:0000256" key="1">
    <source>
        <dbReference type="SAM" id="Phobius"/>
    </source>
</evidence>
<dbReference type="HOGENOM" id="CLU_2224968_0_0_1"/>
<dbReference type="EMBL" id="AFRT01004884">
    <property type="protein sequence ID" value="ELU35908.1"/>
    <property type="molecule type" value="Genomic_DNA"/>
</dbReference>
<sequence length="106" mass="11951">MISVLAGIRYRCTLFVLVYSSLPLHGILGLLNQSGPPLDAYLIFLGAFGLLFVLAVFHRYSPQIRCDIYRVVRALMGRIVLGFLSRWCLSSHSYRPTSVLRSFGSR</sequence>
<gene>
    <name evidence="2" type="ORF">AG1IA_10062</name>
</gene>